<dbReference type="Gene3D" id="3.30.420.10">
    <property type="entry name" value="Ribonuclease H-like superfamily/Ribonuclease H"/>
    <property type="match status" value="1"/>
</dbReference>
<dbReference type="HAMAP" id="MF_01899">
    <property type="entry name" value="RNase_D"/>
    <property type="match status" value="1"/>
</dbReference>
<protein>
    <recommendedName>
        <fullName evidence="6">Ribonuclease D</fullName>
        <shortName evidence="6">RNase D</shortName>
        <ecNumber evidence="6">3.1.13.5</ecNumber>
    </recommendedName>
</protein>
<dbReference type="SUPFAM" id="SSF47819">
    <property type="entry name" value="HRDC-like"/>
    <property type="match status" value="2"/>
</dbReference>
<comment type="catalytic activity">
    <reaction evidence="6">
        <text>Exonucleolytic cleavage that removes extra residues from the 3'-terminus of tRNA to produce 5'-mononucleotides.</text>
        <dbReference type="EC" id="3.1.13.5"/>
    </reaction>
</comment>
<evidence type="ECO:0000256" key="6">
    <source>
        <dbReference type="HAMAP-Rule" id="MF_01899"/>
    </source>
</evidence>
<keyword evidence="9" id="KW-1185">Reference proteome</keyword>
<comment type="subcellular location">
    <subcellularLocation>
        <location evidence="6">Cytoplasm</location>
    </subcellularLocation>
</comment>
<comment type="cofactor">
    <cofactor evidence="6">
        <name>a divalent metal cation</name>
        <dbReference type="ChEBI" id="CHEBI:60240"/>
    </cofactor>
</comment>
<dbReference type="Pfam" id="PF01612">
    <property type="entry name" value="DNA_pol_A_exo1"/>
    <property type="match status" value="1"/>
</dbReference>
<proteinExistence type="inferred from homology"/>
<dbReference type="PANTHER" id="PTHR47649:SF1">
    <property type="entry name" value="RIBONUCLEASE D"/>
    <property type="match status" value="1"/>
</dbReference>
<dbReference type="SUPFAM" id="SSF53098">
    <property type="entry name" value="Ribonuclease H-like"/>
    <property type="match status" value="1"/>
</dbReference>
<dbReference type="EC" id="3.1.13.5" evidence="6"/>
<evidence type="ECO:0000259" key="7">
    <source>
        <dbReference type="PROSITE" id="PS50967"/>
    </source>
</evidence>
<dbReference type="EMBL" id="JBHPON010000002">
    <property type="protein sequence ID" value="MFC6036684.1"/>
    <property type="molecule type" value="Genomic_DNA"/>
</dbReference>
<comment type="caution">
    <text evidence="8">The sequence shown here is derived from an EMBL/GenBank/DDBJ whole genome shotgun (WGS) entry which is preliminary data.</text>
</comment>
<dbReference type="Gene3D" id="1.10.150.80">
    <property type="entry name" value="HRDC domain"/>
    <property type="match status" value="1"/>
</dbReference>
<sequence length="381" mass="42971">MQVISTTDELARFSKALREQPFVAVDTEFMREKTYWPILCLIQAAGEGEEAIIDPLADKLDLSPFLDLMTDKKVVKVFHAARQDLEIFYRLIGDVPAPLFDTQIAAMACGFGDQIGYEPLMRTLLKAKIDKGSRFTDWARRPLTDAQLTYALSDVTHLRDAFPLLTDTLEKRERRKWVEEEMEALNDGGLYHVQPESAWKRLKLRGVRPKEIGVVMKLAEWREQEAQTKDTPRSRVLKDESIFELARLQPGDAKSLARARSIPSGFERSKSGSAILKAIKEGTEIPRDNLPAIEKVEKEKAPADVVDLLKVLLKRQCEAFHVAPKLIASSADIEAIALDDEADVPALHGWRRDVYGEAALRLKRGEIALKLKKDAVEIIES</sequence>
<comment type="function">
    <text evidence="6">Exonuclease involved in the 3' processing of various precursor tRNAs. Initiates hydrolysis at the 3'-terminus of an RNA molecule and releases 5'-mononucleotides.</text>
</comment>
<dbReference type="InterPro" id="IPR006292">
    <property type="entry name" value="RNase_D"/>
</dbReference>
<dbReference type="Proteomes" id="UP001596116">
    <property type="component" value="Unassembled WGS sequence"/>
</dbReference>
<evidence type="ECO:0000256" key="3">
    <source>
        <dbReference type="ARBA" id="ARBA00022722"/>
    </source>
</evidence>
<dbReference type="CDD" id="cd06142">
    <property type="entry name" value="RNaseD_exo"/>
    <property type="match status" value="1"/>
</dbReference>
<dbReference type="InterPro" id="IPR002562">
    <property type="entry name" value="3'-5'_exonuclease_dom"/>
</dbReference>
<feature type="domain" description="HRDC" evidence="7">
    <location>
        <begin position="208"/>
        <end position="289"/>
    </location>
</feature>
<evidence type="ECO:0000313" key="8">
    <source>
        <dbReference type="EMBL" id="MFC6036684.1"/>
    </source>
</evidence>
<keyword evidence="5 6" id="KW-0269">Exonuclease</keyword>
<dbReference type="InterPro" id="IPR010997">
    <property type="entry name" value="HRDC-like_sf"/>
</dbReference>
<dbReference type="InterPro" id="IPR012337">
    <property type="entry name" value="RNaseH-like_sf"/>
</dbReference>
<accession>A0ABW1KXH1</accession>
<comment type="similarity">
    <text evidence="6">Belongs to the RNase D family.</text>
</comment>
<dbReference type="SMART" id="SM00474">
    <property type="entry name" value="35EXOc"/>
    <property type="match status" value="1"/>
</dbReference>
<dbReference type="Pfam" id="PF00570">
    <property type="entry name" value="HRDC"/>
    <property type="match status" value="1"/>
</dbReference>
<keyword evidence="4 6" id="KW-0378">Hydrolase</keyword>
<dbReference type="InterPro" id="IPR051086">
    <property type="entry name" value="RNase_D-like"/>
</dbReference>
<dbReference type="PANTHER" id="PTHR47649">
    <property type="entry name" value="RIBONUCLEASE D"/>
    <property type="match status" value="1"/>
</dbReference>
<evidence type="ECO:0000256" key="5">
    <source>
        <dbReference type="ARBA" id="ARBA00022839"/>
    </source>
</evidence>
<evidence type="ECO:0000256" key="4">
    <source>
        <dbReference type="ARBA" id="ARBA00022801"/>
    </source>
</evidence>
<evidence type="ECO:0000313" key="9">
    <source>
        <dbReference type="Proteomes" id="UP001596116"/>
    </source>
</evidence>
<dbReference type="InterPro" id="IPR044876">
    <property type="entry name" value="HRDC_dom_sf"/>
</dbReference>
<name>A0ABW1KXH1_9PROT</name>
<evidence type="ECO:0000256" key="2">
    <source>
        <dbReference type="ARBA" id="ARBA00022694"/>
    </source>
</evidence>
<keyword evidence="1 6" id="KW-0963">Cytoplasm</keyword>
<evidence type="ECO:0000256" key="1">
    <source>
        <dbReference type="ARBA" id="ARBA00022490"/>
    </source>
</evidence>
<dbReference type="NCBIfam" id="TIGR01388">
    <property type="entry name" value="rnd"/>
    <property type="match status" value="1"/>
</dbReference>
<dbReference type="RefSeq" id="WP_379882075.1">
    <property type="nucleotide sequence ID" value="NZ_JBHPON010000002.1"/>
</dbReference>
<keyword evidence="2 6" id="KW-0819">tRNA processing</keyword>
<dbReference type="PROSITE" id="PS50967">
    <property type="entry name" value="HRDC"/>
    <property type="match status" value="1"/>
</dbReference>
<dbReference type="GO" id="GO:0033890">
    <property type="term" value="F:ribonuclease D activity"/>
    <property type="evidence" value="ECO:0007669"/>
    <property type="project" value="UniProtKB-EC"/>
</dbReference>
<organism evidence="8 9">
    <name type="scientific">Hyphococcus aureus</name>
    <dbReference type="NCBI Taxonomy" id="2666033"/>
    <lineage>
        <taxon>Bacteria</taxon>
        <taxon>Pseudomonadati</taxon>
        <taxon>Pseudomonadota</taxon>
        <taxon>Alphaproteobacteria</taxon>
        <taxon>Parvularculales</taxon>
        <taxon>Parvularculaceae</taxon>
        <taxon>Hyphococcus</taxon>
    </lineage>
</organism>
<gene>
    <name evidence="6 8" type="primary">rnd</name>
    <name evidence="8" type="ORF">ACFMB1_14090</name>
</gene>
<keyword evidence="3 6" id="KW-0540">Nuclease</keyword>
<reference evidence="8 9" key="1">
    <citation type="submission" date="2024-09" db="EMBL/GenBank/DDBJ databases">
        <authorList>
            <person name="Zhang Z.-H."/>
        </authorList>
    </citation>
    <scope>NUCLEOTIDE SEQUENCE [LARGE SCALE GENOMIC DNA]</scope>
    <source>
        <strain evidence="8 9">HHTR114</strain>
    </source>
</reference>
<dbReference type="InterPro" id="IPR002121">
    <property type="entry name" value="HRDC_dom"/>
</dbReference>
<dbReference type="InterPro" id="IPR036397">
    <property type="entry name" value="RNaseH_sf"/>
</dbReference>